<organism evidence="1 2">
    <name type="scientific">Paramecium octaurelia</name>
    <dbReference type="NCBI Taxonomy" id="43137"/>
    <lineage>
        <taxon>Eukaryota</taxon>
        <taxon>Sar</taxon>
        <taxon>Alveolata</taxon>
        <taxon>Ciliophora</taxon>
        <taxon>Intramacronucleata</taxon>
        <taxon>Oligohymenophorea</taxon>
        <taxon>Peniculida</taxon>
        <taxon>Parameciidae</taxon>
        <taxon>Paramecium</taxon>
    </lineage>
</organism>
<dbReference type="EMBL" id="CAJJDP010000121">
    <property type="protein sequence ID" value="CAD8200118.1"/>
    <property type="molecule type" value="Genomic_DNA"/>
</dbReference>
<dbReference type="OrthoDB" id="10287505at2759"/>
<comment type="caution">
    <text evidence="1">The sequence shown here is derived from an EMBL/GenBank/DDBJ whole genome shotgun (WGS) entry which is preliminary data.</text>
</comment>
<dbReference type="OMA" id="NTISHPW"/>
<sequence>MGISICPKQRPSTKQEVLVQVSIKRPPFTVKLEKILKIQLEDDTIEREDSPQLAQLQKTEMDELKMSFTAQQSEEMDNTISHPWLKKNCPQPICNESSAKNDLQNISFEPNSTSFDLLKPKSILRIHKNGNPSSEHISNDQQSIASIKSNKKVSFDKQVQFSNFRKH</sequence>
<reference evidence="1" key="1">
    <citation type="submission" date="2021-01" db="EMBL/GenBank/DDBJ databases">
        <authorList>
            <consortium name="Genoscope - CEA"/>
            <person name="William W."/>
        </authorList>
    </citation>
    <scope>NUCLEOTIDE SEQUENCE</scope>
</reference>
<dbReference type="Proteomes" id="UP000683925">
    <property type="component" value="Unassembled WGS sequence"/>
</dbReference>
<keyword evidence="2" id="KW-1185">Reference proteome</keyword>
<accession>A0A8S1XH81</accession>
<dbReference type="AlphaFoldDB" id="A0A8S1XH81"/>
<gene>
    <name evidence="1" type="ORF">POCTA_138.1.T1210056</name>
</gene>
<proteinExistence type="predicted"/>
<evidence type="ECO:0000313" key="2">
    <source>
        <dbReference type="Proteomes" id="UP000683925"/>
    </source>
</evidence>
<name>A0A8S1XH81_PAROT</name>
<evidence type="ECO:0000313" key="1">
    <source>
        <dbReference type="EMBL" id="CAD8200118.1"/>
    </source>
</evidence>
<protein>
    <submittedName>
        <fullName evidence="1">Uncharacterized protein</fullName>
    </submittedName>
</protein>